<comment type="similarity">
    <text evidence="1 3">Belongs to the GrpE family.</text>
</comment>
<keyword evidence="5" id="KW-1185">Reference proteome</keyword>
<dbReference type="OrthoDB" id="201635at2759"/>
<dbReference type="SUPFAM" id="SSF51064">
    <property type="entry name" value="Head domain of nucleotide exchange factor GrpE"/>
    <property type="match status" value="1"/>
</dbReference>
<gene>
    <name evidence="4" type="ORF">GDO78_006139</name>
</gene>
<proteinExistence type="inferred from homology"/>
<evidence type="ECO:0000313" key="4">
    <source>
        <dbReference type="EMBL" id="KAG9490662.1"/>
    </source>
</evidence>
<dbReference type="HAMAP" id="MF_01151">
    <property type="entry name" value="GrpE"/>
    <property type="match status" value="1"/>
</dbReference>
<sequence length="211" mass="23176">MAGVRLRAAAEQLRILALGARPGRCSACAYSAAAQQRSTGDQSTTDDGGDDQSYAMRSLEKKTTQLEEKVRDLTESYSKAVADSENVRKRTQKFVKDAKLFGIQSFCRDLVEVADILEQAVIETKQKGMDDVSEILCSVEGKLQSVFTKHGLQKMTPVGGDYDPYDHEIVCHVPSEGRRPGSVATIQQDGYKLHGRTIRHAQVGIAVETQQ</sequence>
<dbReference type="InterPro" id="IPR000740">
    <property type="entry name" value="GrpE"/>
</dbReference>
<dbReference type="CDD" id="cd00446">
    <property type="entry name" value="GrpE"/>
    <property type="match status" value="1"/>
</dbReference>
<organism evidence="4 5">
    <name type="scientific">Eleutherodactylus coqui</name>
    <name type="common">Puerto Rican coqui</name>
    <dbReference type="NCBI Taxonomy" id="57060"/>
    <lineage>
        <taxon>Eukaryota</taxon>
        <taxon>Metazoa</taxon>
        <taxon>Chordata</taxon>
        <taxon>Craniata</taxon>
        <taxon>Vertebrata</taxon>
        <taxon>Euteleostomi</taxon>
        <taxon>Amphibia</taxon>
        <taxon>Batrachia</taxon>
        <taxon>Anura</taxon>
        <taxon>Neobatrachia</taxon>
        <taxon>Hyloidea</taxon>
        <taxon>Eleutherodactylidae</taxon>
        <taxon>Eleutherodactylinae</taxon>
        <taxon>Eleutherodactylus</taxon>
        <taxon>Eleutherodactylus</taxon>
    </lineage>
</organism>
<dbReference type="GO" id="GO:0042803">
    <property type="term" value="F:protein homodimerization activity"/>
    <property type="evidence" value="ECO:0007669"/>
    <property type="project" value="InterPro"/>
</dbReference>
<dbReference type="Gene3D" id="3.90.20.20">
    <property type="match status" value="1"/>
</dbReference>
<dbReference type="GO" id="GO:0051082">
    <property type="term" value="F:unfolded protein binding"/>
    <property type="evidence" value="ECO:0007669"/>
    <property type="project" value="TreeGrafter"/>
</dbReference>
<dbReference type="GO" id="GO:0030150">
    <property type="term" value="P:protein import into mitochondrial matrix"/>
    <property type="evidence" value="ECO:0007669"/>
    <property type="project" value="TreeGrafter"/>
</dbReference>
<dbReference type="InterPro" id="IPR009012">
    <property type="entry name" value="GrpE_head"/>
</dbReference>
<comment type="caution">
    <text evidence="4">The sequence shown here is derived from an EMBL/GenBank/DDBJ whole genome shotgun (WGS) entry which is preliminary data.</text>
</comment>
<dbReference type="EMBL" id="WNTK01000002">
    <property type="protein sequence ID" value="KAG9490662.1"/>
    <property type="molecule type" value="Genomic_DNA"/>
</dbReference>
<dbReference type="Pfam" id="PF01025">
    <property type="entry name" value="GrpE"/>
    <property type="match status" value="1"/>
</dbReference>
<evidence type="ECO:0000256" key="1">
    <source>
        <dbReference type="ARBA" id="ARBA00009054"/>
    </source>
</evidence>
<dbReference type="PANTHER" id="PTHR21237:SF10">
    <property type="entry name" value="GRPE PROTEIN HOMOLOG 2, MITOCHONDRIAL"/>
    <property type="match status" value="1"/>
</dbReference>
<evidence type="ECO:0000256" key="2">
    <source>
        <dbReference type="ARBA" id="ARBA00023186"/>
    </source>
</evidence>
<name>A0A8J6FMG5_ELECQ</name>
<dbReference type="Gene3D" id="2.30.22.10">
    <property type="entry name" value="Head domain of nucleotide exchange factor GrpE"/>
    <property type="match status" value="1"/>
</dbReference>
<accession>A0A8J6FMG5</accession>
<dbReference type="GO" id="GO:0006457">
    <property type="term" value="P:protein folding"/>
    <property type="evidence" value="ECO:0007669"/>
    <property type="project" value="InterPro"/>
</dbReference>
<dbReference type="AlphaFoldDB" id="A0A8J6FMG5"/>
<protein>
    <recommendedName>
        <fullName evidence="6">GrpE protein homolog</fullName>
    </recommendedName>
</protein>
<keyword evidence="2" id="KW-0143">Chaperone</keyword>
<dbReference type="PANTHER" id="PTHR21237">
    <property type="entry name" value="GRPE PROTEIN"/>
    <property type="match status" value="1"/>
</dbReference>
<dbReference type="PRINTS" id="PR00773">
    <property type="entry name" value="GRPEPROTEIN"/>
</dbReference>
<dbReference type="FunFam" id="2.30.22.10:FF:000003">
    <property type="entry name" value="GrpE protein homolog"/>
    <property type="match status" value="1"/>
</dbReference>
<dbReference type="GO" id="GO:0001405">
    <property type="term" value="C:PAM complex, Tim23 associated import motor"/>
    <property type="evidence" value="ECO:0007669"/>
    <property type="project" value="TreeGrafter"/>
</dbReference>
<dbReference type="SUPFAM" id="SSF58014">
    <property type="entry name" value="Coiled-coil domain of nucleotide exchange factor GrpE"/>
    <property type="match status" value="1"/>
</dbReference>
<reference evidence="4" key="1">
    <citation type="thesis" date="2020" institute="ProQuest LLC" country="789 East Eisenhower Parkway, Ann Arbor, MI, USA">
        <title>Comparative Genomics and Chromosome Evolution.</title>
        <authorList>
            <person name="Mudd A.B."/>
        </authorList>
    </citation>
    <scope>NUCLEOTIDE SEQUENCE</scope>
    <source>
        <strain evidence="4">HN-11 Male</strain>
        <tissue evidence="4">Kidney and liver</tissue>
    </source>
</reference>
<dbReference type="GO" id="GO:0000774">
    <property type="term" value="F:adenyl-nucleotide exchange factor activity"/>
    <property type="evidence" value="ECO:0007669"/>
    <property type="project" value="InterPro"/>
</dbReference>
<dbReference type="GO" id="GO:0051087">
    <property type="term" value="F:protein-folding chaperone binding"/>
    <property type="evidence" value="ECO:0007669"/>
    <property type="project" value="InterPro"/>
</dbReference>
<evidence type="ECO:0000256" key="3">
    <source>
        <dbReference type="RuleBase" id="RU004478"/>
    </source>
</evidence>
<dbReference type="Proteomes" id="UP000770717">
    <property type="component" value="Unassembled WGS sequence"/>
</dbReference>
<dbReference type="InterPro" id="IPR013805">
    <property type="entry name" value="GrpE_CC"/>
</dbReference>
<evidence type="ECO:0008006" key="6">
    <source>
        <dbReference type="Google" id="ProtNLM"/>
    </source>
</evidence>
<evidence type="ECO:0000313" key="5">
    <source>
        <dbReference type="Proteomes" id="UP000770717"/>
    </source>
</evidence>